<evidence type="ECO:0000313" key="1">
    <source>
        <dbReference type="EMBL" id="MBY84382.1"/>
    </source>
</evidence>
<proteinExistence type="predicted"/>
<dbReference type="EMBL" id="GGMS01015179">
    <property type="protein sequence ID" value="MBY84382.1"/>
    <property type="molecule type" value="Transcribed_RNA"/>
</dbReference>
<protein>
    <submittedName>
        <fullName evidence="1">Retrovirus-related Pol polyprotein from type-1 retrotransposable element R2</fullName>
    </submittedName>
</protein>
<accession>A0A2S2R4V0</accession>
<name>A0A2S2R4V0_9HEMI</name>
<sequence>MAIDPVVSGAQGEATEHCVLAFADDLCLIENSPANFQSSIDAVRDDLSSLGLMLNPLKCSTLHISGNRPVGVRDTEFRVNGSRLRPLAEGEAASFLGAQVGFNIVPPMATLADIITTGLKIVRSKLAPWQRLDVLKTFFFPSTVHLMRVGTFKKMDWAKVDQILRPELKATLYLPQEASGEYIYGSTRRGGCGIRILAEDADIAAIDSAFKLMTSPDIRVSIEAHEHVTETTIKRIGRLPTITEVAEFLSGNHEGCV</sequence>
<gene>
    <name evidence="1" type="primary">PO21_5</name>
    <name evidence="1" type="ORF">g.145557</name>
</gene>
<dbReference type="AlphaFoldDB" id="A0A2S2R4V0"/>
<reference evidence="1" key="1">
    <citation type="submission" date="2018-04" db="EMBL/GenBank/DDBJ databases">
        <title>Transcriptome assembly of Sipha flava.</title>
        <authorList>
            <person name="Scully E.D."/>
            <person name="Geib S.M."/>
            <person name="Palmer N.A."/>
            <person name="Koch K."/>
            <person name="Bradshaw J."/>
            <person name="Heng-Moss T."/>
            <person name="Sarath G."/>
        </authorList>
    </citation>
    <scope>NUCLEOTIDE SEQUENCE</scope>
</reference>
<dbReference type="OrthoDB" id="6629078at2759"/>
<organism evidence="1">
    <name type="scientific">Sipha flava</name>
    <name type="common">yellow sugarcane aphid</name>
    <dbReference type="NCBI Taxonomy" id="143950"/>
    <lineage>
        <taxon>Eukaryota</taxon>
        <taxon>Metazoa</taxon>
        <taxon>Ecdysozoa</taxon>
        <taxon>Arthropoda</taxon>
        <taxon>Hexapoda</taxon>
        <taxon>Insecta</taxon>
        <taxon>Pterygota</taxon>
        <taxon>Neoptera</taxon>
        <taxon>Paraneoptera</taxon>
        <taxon>Hemiptera</taxon>
        <taxon>Sternorrhyncha</taxon>
        <taxon>Aphidomorpha</taxon>
        <taxon>Aphidoidea</taxon>
        <taxon>Aphididae</taxon>
        <taxon>Sipha</taxon>
    </lineage>
</organism>